<dbReference type="STRING" id="1764295.A0A5B8MTK9"/>
<dbReference type="Gene3D" id="1.10.287.810">
    <property type="entry name" value="Mitochondrial import inner membrane translocase subunit tim13 like domains"/>
    <property type="match status" value="1"/>
</dbReference>
<dbReference type="InterPro" id="IPR035427">
    <property type="entry name" value="Tim10-like_dom_sf"/>
</dbReference>
<evidence type="ECO:0000256" key="3">
    <source>
        <dbReference type="ARBA" id="ARBA00022723"/>
    </source>
</evidence>
<evidence type="ECO:0000256" key="5">
    <source>
        <dbReference type="ARBA" id="ARBA00022927"/>
    </source>
</evidence>
<evidence type="ECO:0000256" key="11">
    <source>
        <dbReference type="ARBA" id="ARBA00064596"/>
    </source>
</evidence>
<reference evidence="14 15" key="1">
    <citation type="submission" date="2018-07" db="EMBL/GenBank/DDBJ databases">
        <title>The complete nuclear genome of the prasinophyte Chloropicon primus (CCMP1205).</title>
        <authorList>
            <person name="Pombert J.-F."/>
            <person name="Otis C."/>
            <person name="Turmel M."/>
            <person name="Lemieux C."/>
        </authorList>
    </citation>
    <scope>NUCLEOTIDE SEQUENCE [LARGE SCALE GENOMIC DNA]</scope>
    <source>
        <strain evidence="14 15">CCMP1205</strain>
    </source>
</reference>
<dbReference type="SUPFAM" id="SSF144122">
    <property type="entry name" value="Tim10-like"/>
    <property type="match status" value="1"/>
</dbReference>
<evidence type="ECO:0000259" key="13">
    <source>
        <dbReference type="Pfam" id="PF02953"/>
    </source>
</evidence>
<evidence type="ECO:0000256" key="9">
    <source>
        <dbReference type="ARBA" id="ARBA00023186"/>
    </source>
</evidence>
<evidence type="ECO:0000256" key="8">
    <source>
        <dbReference type="ARBA" id="ARBA00023157"/>
    </source>
</evidence>
<dbReference type="Pfam" id="PF02953">
    <property type="entry name" value="zf-Tim10_DDP"/>
    <property type="match status" value="1"/>
</dbReference>
<name>A0A5B8MTK9_9CHLO</name>
<dbReference type="GO" id="GO:0005743">
    <property type="term" value="C:mitochondrial inner membrane"/>
    <property type="evidence" value="ECO:0007669"/>
    <property type="project" value="UniProtKB-SubCell"/>
</dbReference>
<keyword evidence="7 12" id="KW-0496">Mitochondrion</keyword>
<evidence type="ECO:0000256" key="4">
    <source>
        <dbReference type="ARBA" id="ARBA00022833"/>
    </source>
</evidence>
<evidence type="ECO:0000313" key="14">
    <source>
        <dbReference type="EMBL" id="QDZ22985.1"/>
    </source>
</evidence>
<keyword evidence="2 12" id="KW-0813">Transport</keyword>
<keyword evidence="8 12" id="KW-1015">Disulfide bond</keyword>
<protein>
    <recommendedName>
        <fullName evidence="12">Mitochondrial import inner membrane translocase subunit</fullName>
    </recommendedName>
</protein>
<dbReference type="GO" id="GO:0046872">
    <property type="term" value="F:metal ion binding"/>
    <property type="evidence" value="ECO:0007669"/>
    <property type="project" value="UniProtKB-KW"/>
</dbReference>
<comment type="subunit">
    <text evidence="11">Heterohexamer; composed of 3 copies of TIM8 and 3 copies of TIM13, named soluble 70 kDa complex. Associates with the TIM22 complex, whose core is composed of TIM22.</text>
</comment>
<keyword evidence="15" id="KW-1185">Reference proteome</keyword>
<dbReference type="GO" id="GO:0042719">
    <property type="term" value="C:mitochondrial intermembrane space chaperone complex"/>
    <property type="evidence" value="ECO:0007669"/>
    <property type="project" value="UniProtKB-ARBA"/>
</dbReference>
<organism evidence="14 15">
    <name type="scientific">Chloropicon primus</name>
    <dbReference type="NCBI Taxonomy" id="1764295"/>
    <lineage>
        <taxon>Eukaryota</taxon>
        <taxon>Viridiplantae</taxon>
        <taxon>Chlorophyta</taxon>
        <taxon>Chloropicophyceae</taxon>
        <taxon>Chloropicales</taxon>
        <taxon>Chloropicaceae</taxon>
        <taxon>Chloropicon</taxon>
    </lineage>
</organism>
<comment type="domain">
    <text evidence="12">The twin CX3C motif contains 4 conserved Cys residues that form 2 disulfide bonds in the mitochondrial intermembrane space.</text>
</comment>
<dbReference type="GO" id="GO:0045039">
    <property type="term" value="P:protein insertion into mitochondrial inner membrane"/>
    <property type="evidence" value="ECO:0007669"/>
    <property type="project" value="UniProtKB-ARBA"/>
</dbReference>
<keyword evidence="9 12" id="KW-0143">Chaperone</keyword>
<evidence type="ECO:0000256" key="1">
    <source>
        <dbReference type="ARBA" id="ARBA00006720"/>
    </source>
</evidence>
<comment type="function">
    <text evidence="10">Mitochondrial intermembrane chaperone that participates in the import and insertion of some multi-pass transmembrane proteins into the mitochondrial inner membrane. Also required for the transfer of beta-barrel precursors from the TOM complex to the sorting and assembly machinery (SAM complex) of the outer membrane. Acts as a chaperone-like protein that protects the hydrophobic precursors from aggregation and guide them through the mitochondrial intermembrane space. The TIM8-TIM13 complex mediates the import of some proteins while the predominant TIM9-TIM10 70 kDa complex mediates the import of much more proteins.</text>
</comment>
<keyword evidence="3" id="KW-0479">Metal-binding</keyword>
<proteinExistence type="inferred from homology"/>
<keyword evidence="12" id="KW-0472">Membrane</keyword>
<comment type="subcellular location">
    <subcellularLocation>
        <location evidence="12">Mitochondrion inner membrane</location>
        <topology evidence="12">Peripheral membrane protein</topology>
        <orientation evidence="12">Intermembrane side</orientation>
    </subcellularLocation>
</comment>
<feature type="domain" description="Tim10-like" evidence="13">
    <location>
        <begin position="21"/>
        <end position="79"/>
    </location>
</feature>
<dbReference type="OrthoDB" id="7813104at2759"/>
<comment type="similarity">
    <text evidence="1 12">Belongs to the small Tim family.</text>
</comment>
<dbReference type="InterPro" id="IPR004217">
    <property type="entry name" value="Tim10-like"/>
</dbReference>
<evidence type="ECO:0000256" key="7">
    <source>
        <dbReference type="ARBA" id="ARBA00023128"/>
    </source>
</evidence>
<evidence type="ECO:0000256" key="6">
    <source>
        <dbReference type="ARBA" id="ARBA00023010"/>
    </source>
</evidence>
<dbReference type="EMBL" id="CP031042">
    <property type="protein sequence ID" value="QDZ22985.1"/>
    <property type="molecule type" value="Genomic_DNA"/>
</dbReference>
<dbReference type="Proteomes" id="UP000316726">
    <property type="component" value="Chromosome 9"/>
</dbReference>
<dbReference type="GO" id="GO:0015031">
    <property type="term" value="P:protein transport"/>
    <property type="evidence" value="ECO:0007669"/>
    <property type="project" value="UniProtKB-KW"/>
</dbReference>
<evidence type="ECO:0000256" key="12">
    <source>
        <dbReference type="RuleBase" id="RU367043"/>
    </source>
</evidence>
<sequence length="88" mass="9663">MDFAGGQQSHGMPSESDMMHQVKAELATAYAQEFYNTVRHKCFKACVTSPSSSLSSSERTCLERCVDRYVEATQVVSQSAIKALQGHS</sequence>
<evidence type="ECO:0000256" key="2">
    <source>
        <dbReference type="ARBA" id="ARBA00022448"/>
    </source>
</evidence>
<keyword evidence="6 12" id="KW-0811">Translocation</keyword>
<keyword evidence="4" id="KW-0862">Zinc</keyword>
<gene>
    <name evidence="14" type="ORF">A3770_09p55030</name>
</gene>
<dbReference type="AlphaFoldDB" id="A0A5B8MTK9"/>
<evidence type="ECO:0000313" key="15">
    <source>
        <dbReference type="Proteomes" id="UP000316726"/>
    </source>
</evidence>
<keyword evidence="5 12" id="KW-0653">Protein transport</keyword>
<keyword evidence="12" id="KW-0999">Mitochondrion inner membrane</keyword>
<dbReference type="FunFam" id="1.10.287.810:FF:000001">
    <property type="entry name" value="mitochondrial import inner membrane translocase subunit TIM13"/>
    <property type="match status" value="1"/>
</dbReference>
<evidence type="ECO:0000256" key="10">
    <source>
        <dbReference type="ARBA" id="ARBA00058454"/>
    </source>
</evidence>
<accession>A0A5B8MTK9</accession>